<dbReference type="Gene3D" id="3.40.50.1820">
    <property type="entry name" value="alpha/beta hydrolase"/>
    <property type="match status" value="1"/>
</dbReference>
<dbReference type="Proteomes" id="UP000013893">
    <property type="component" value="Chromosome"/>
</dbReference>
<dbReference type="OrthoDB" id="9804993at2"/>
<dbReference type="PANTHER" id="PTHR15394:SF3">
    <property type="entry name" value="SERINE HYDROLASE RBBP9"/>
    <property type="match status" value="1"/>
</dbReference>
<name>R4PK70_9BACT</name>
<evidence type="ECO:0000313" key="2">
    <source>
        <dbReference type="Proteomes" id="UP000013893"/>
    </source>
</evidence>
<dbReference type="EMBL" id="CP005957">
    <property type="protein sequence ID" value="AGL61923.1"/>
    <property type="molecule type" value="Genomic_DNA"/>
</dbReference>
<protein>
    <submittedName>
        <fullName evidence="1">Uncharacterized protein</fullName>
    </submittedName>
</protein>
<gene>
    <name evidence="1" type="ORF">L336_0214</name>
</gene>
<dbReference type="GO" id="GO:0016787">
    <property type="term" value="F:hydrolase activity"/>
    <property type="evidence" value="ECO:0007669"/>
    <property type="project" value="InterPro"/>
</dbReference>
<dbReference type="STRING" id="1332188.L336_0214"/>
<dbReference type="Pfam" id="PF06821">
    <property type="entry name" value="Ser_hydrolase"/>
    <property type="match status" value="1"/>
</dbReference>
<keyword evidence="2" id="KW-1185">Reference proteome</keyword>
<dbReference type="PANTHER" id="PTHR15394">
    <property type="entry name" value="SERINE HYDROLASE RBBP9"/>
    <property type="match status" value="1"/>
</dbReference>
<dbReference type="SUPFAM" id="SSF53474">
    <property type="entry name" value="alpha/beta-Hydrolases"/>
    <property type="match status" value="1"/>
</dbReference>
<dbReference type="HOGENOM" id="CLU_1335086_0_0_0"/>
<dbReference type="InterPro" id="IPR029058">
    <property type="entry name" value="AB_hydrolase_fold"/>
</dbReference>
<accession>R4PK70</accession>
<dbReference type="KEGG" id="saal:L336_0214"/>
<dbReference type="InterPro" id="IPR010662">
    <property type="entry name" value="RBBP9/YdeN"/>
</dbReference>
<evidence type="ECO:0000313" key="1">
    <source>
        <dbReference type="EMBL" id="AGL61923.1"/>
    </source>
</evidence>
<sequence>MKQILIIHGGESYNSYNAYLTKLRSKRVDYDRLKVHQKWKPWIANQIKDADVLLPEFPNAWNAVYDEWKLYFEKLIPFFGNDVQLVGHSLGAMFLAKYLHEVPLKQKVKRLILVAPVYDNDFTGDNGSFLVGDARGLDKSANEIHLFHSKDDPLVPFAELTKFHRDLPDAIVHTFENRGHFIEETFPEMLELLKKK</sequence>
<reference evidence="1 2" key="1">
    <citation type="journal article" date="2013" name="Nat. Biotechnol.">
        <title>Genome sequences of rare, uncultured bacteria obtained by differential coverage binning of multiple metagenomes.</title>
        <authorList>
            <person name="Albertsen M."/>
            <person name="Hugenholtz P."/>
            <person name="Skarshewski A."/>
            <person name="Nielsen K.L."/>
            <person name="Tyson G.W."/>
            <person name="Nielsen P.H."/>
        </authorList>
    </citation>
    <scope>NUCLEOTIDE SEQUENCE [LARGE SCALE GENOMIC DNA]</scope>
    <source>
        <strain evidence="1">TM71</strain>
    </source>
</reference>
<dbReference type="AlphaFoldDB" id="R4PK70"/>
<organism evidence="1 2">
    <name type="scientific">Candidatus Saccharimonas aalborgensis</name>
    <dbReference type="NCBI Taxonomy" id="1332188"/>
    <lineage>
        <taxon>Bacteria</taxon>
        <taxon>Candidatus Saccharimonadota</taxon>
        <taxon>Candidatus Saccharimonadia</taxon>
        <taxon>Candidatus Saccharimonadales</taxon>
        <taxon>Candidatus Saccharimonadaceae</taxon>
        <taxon>Candidatus Saccharimonas</taxon>
    </lineage>
</organism>
<proteinExistence type="predicted"/>
<dbReference type="RefSeq" id="WP_015641373.1">
    <property type="nucleotide sequence ID" value="NC_021219.1"/>
</dbReference>